<reference evidence="1" key="2">
    <citation type="submission" date="2012-12" db="EMBL/GenBank/DDBJ databases">
        <authorList>
            <person name="Gao Y.W."/>
            <person name="Fan S.T."/>
            <person name="Sun H.T."/>
            <person name="Wang Z."/>
            <person name="Gao X.L."/>
            <person name="Li Y.G."/>
            <person name="Wang T.C."/>
            <person name="Zhang K."/>
            <person name="Xu W.W."/>
            <person name="Yu Z.J."/>
            <person name="Xia X.Z."/>
        </authorList>
    </citation>
    <scope>NUCLEOTIDE SEQUENCE</scope>
    <source>
        <strain evidence="1">FR3</strain>
    </source>
</reference>
<organism evidence="1">
    <name type="scientific">Brugia malayi</name>
    <name type="common">Filarial nematode worm</name>
    <dbReference type="NCBI Taxonomy" id="6279"/>
    <lineage>
        <taxon>Eukaryota</taxon>
        <taxon>Metazoa</taxon>
        <taxon>Ecdysozoa</taxon>
        <taxon>Nematoda</taxon>
        <taxon>Chromadorea</taxon>
        <taxon>Rhabditida</taxon>
        <taxon>Spirurina</taxon>
        <taxon>Spiruromorpha</taxon>
        <taxon>Filarioidea</taxon>
        <taxon>Onchocercidae</taxon>
        <taxon>Brugia</taxon>
    </lineage>
</organism>
<protein>
    <submittedName>
        <fullName evidence="1">Bm3161</fullName>
    </submittedName>
</protein>
<evidence type="ECO:0000313" key="2">
    <source>
        <dbReference type="WormBase" id="Bm3161"/>
    </source>
</evidence>
<feature type="non-terminal residue" evidence="1">
    <location>
        <position position="1"/>
    </location>
</feature>
<dbReference type="WormBase" id="Bm3161">
    <property type="protein sequence ID" value="BM46518"/>
    <property type="gene ID" value="WBGene00223422"/>
    <property type="gene designation" value="Bma-sue-1"/>
</dbReference>
<gene>
    <name evidence="2" type="primary">bma-sue-1</name>
    <name evidence="1 2" type="ORF">Bm3161</name>
    <name evidence="1" type="ORF">BM_Bm3161</name>
</gene>
<sequence length="83" mass="9390">LTFLFKEKIEIYLVKLSGLAGKLKPELEIHAFCKVSLAPGGKPQNSIVKRGRDVANINDNKLSILMFSNCKRSNSLNKLFFFF</sequence>
<dbReference type="AlphaFoldDB" id="A0A0J9YAM1"/>
<name>A0A0J9YAM1_BRUMA</name>
<evidence type="ECO:0000313" key="1">
    <source>
        <dbReference type="EMBL" id="CDQ05337.1"/>
    </source>
</evidence>
<proteinExistence type="predicted"/>
<reference evidence="1" key="1">
    <citation type="journal article" date="2007" name="Science">
        <title>Draft genome of the filarial nematode parasite Brugia malayi.</title>
        <authorList>
            <person name="Ghedin E."/>
            <person name="Wang S."/>
            <person name="Spiro D."/>
            <person name="Caler E."/>
            <person name="Zhao Q."/>
            <person name="Crabtree J."/>
            <person name="Allen J.E."/>
            <person name="Delcher A.L."/>
            <person name="Guiliano D.B."/>
            <person name="Miranda-Saavedra D."/>
            <person name="Angiuoli S.V."/>
            <person name="Creasy T."/>
            <person name="Amedeo P."/>
            <person name="Haas B."/>
            <person name="El-Sayed N.M."/>
            <person name="Wortman J.R."/>
            <person name="Feldblyum T."/>
            <person name="Tallon L."/>
            <person name="Schatz M."/>
            <person name="Shumway M."/>
            <person name="Koo H."/>
            <person name="Salzberg S.L."/>
            <person name="Schobel S."/>
            <person name="Pertea M."/>
            <person name="Pop M."/>
            <person name="White O."/>
            <person name="Barton G.J."/>
            <person name="Carlow C.K."/>
            <person name="Crawford M.J."/>
            <person name="Daub J."/>
            <person name="Dimmic M.W."/>
            <person name="Estes C.F."/>
            <person name="Foster J.M."/>
            <person name="Ganatra M."/>
            <person name="Gregory W.F."/>
            <person name="Johnson N.M."/>
            <person name="Jin J."/>
            <person name="Komuniecki R."/>
            <person name="Korf I."/>
            <person name="Kumar S."/>
            <person name="Laney S."/>
            <person name="Li B.W."/>
            <person name="Li W."/>
            <person name="Lindblom T.H."/>
            <person name="Lustigman S."/>
            <person name="Ma D."/>
            <person name="Maina C.V."/>
            <person name="Martin D.M."/>
            <person name="McCarter J.P."/>
            <person name="McReynolds L."/>
            <person name="Mitreva M."/>
            <person name="Nutman T.B."/>
            <person name="Parkinson J."/>
            <person name="Peregrin-Alvarez J.M."/>
            <person name="Poole C."/>
            <person name="Ren Q."/>
            <person name="Saunders L."/>
            <person name="Sluder A.E."/>
            <person name="Smith K."/>
            <person name="Stanke M."/>
            <person name="Unnasch T.R."/>
            <person name="Ware J."/>
            <person name="Wei A.D."/>
            <person name="Weil G."/>
            <person name="Williams D.J."/>
            <person name="Zhang Y."/>
            <person name="Williams S.A."/>
            <person name="Fraser-Liggett C."/>
            <person name="Slatko B."/>
            <person name="Blaxter M.L."/>
            <person name="Scott A.L."/>
        </authorList>
    </citation>
    <scope>NUCLEOTIDE SEQUENCE</scope>
    <source>
        <strain evidence="1">FR3</strain>
    </source>
</reference>
<dbReference type="EMBL" id="LN859214">
    <property type="protein sequence ID" value="CDQ05337.1"/>
    <property type="molecule type" value="Genomic_DNA"/>
</dbReference>
<accession>A0A0J9YAM1</accession>